<dbReference type="EMBL" id="QKWP01003342">
    <property type="protein sequence ID" value="RIB01084.1"/>
    <property type="molecule type" value="Genomic_DNA"/>
</dbReference>
<reference evidence="1 2" key="1">
    <citation type="submission" date="2018-06" db="EMBL/GenBank/DDBJ databases">
        <title>Comparative genomics reveals the genomic features of Rhizophagus irregularis, R. cerebriforme, R. diaphanum and Gigaspora rosea, and their symbiotic lifestyle signature.</title>
        <authorList>
            <person name="Morin E."/>
            <person name="San Clemente H."/>
            <person name="Chen E.C.H."/>
            <person name="De La Providencia I."/>
            <person name="Hainaut M."/>
            <person name="Kuo A."/>
            <person name="Kohler A."/>
            <person name="Murat C."/>
            <person name="Tang N."/>
            <person name="Roy S."/>
            <person name="Loubradou J."/>
            <person name="Henrissat B."/>
            <person name="Grigoriev I.V."/>
            <person name="Corradi N."/>
            <person name="Roux C."/>
            <person name="Martin F.M."/>
        </authorList>
    </citation>
    <scope>NUCLEOTIDE SEQUENCE [LARGE SCALE GENOMIC DNA]</scope>
    <source>
        <strain evidence="1 2">DAOM 194757</strain>
    </source>
</reference>
<dbReference type="Proteomes" id="UP000266673">
    <property type="component" value="Unassembled WGS sequence"/>
</dbReference>
<dbReference type="AlphaFoldDB" id="A0A397TTG8"/>
<gene>
    <name evidence="1" type="ORF">C2G38_2231930</name>
</gene>
<proteinExistence type="predicted"/>
<comment type="caution">
    <text evidence="1">The sequence shown here is derived from an EMBL/GenBank/DDBJ whole genome shotgun (WGS) entry which is preliminary data.</text>
</comment>
<organism evidence="1 2">
    <name type="scientific">Gigaspora rosea</name>
    <dbReference type="NCBI Taxonomy" id="44941"/>
    <lineage>
        <taxon>Eukaryota</taxon>
        <taxon>Fungi</taxon>
        <taxon>Fungi incertae sedis</taxon>
        <taxon>Mucoromycota</taxon>
        <taxon>Glomeromycotina</taxon>
        <taxon>Glomeromycetes</taxon>
        <taxon>Diversisporales</taxon>
        <taxon>Gigasporaceae</taxon>
        <taxon>Gigaspora</taxon>
    </lineage>
</organism>
<keyword evidence="2" id="KW-1185">Reference proteome</keyword>
<sequence length="146" mass="17006">METSFEDSITDDLTSKIHSFETNNVNSKTTETHPYSFLANNESEDNLVNTIDVHDEKKSDKENEGLYKLKLSESIEFGTWEIAEFYLEDYTKQERFCFCKWCCIADSTNNSIICSLPKFARGLLSIFIGYWIVIDLNPPDDDYRLR</sequence>
<name>A0A397TTG8_9GLOM</name>
<evidence type="ECO:0000313" key="2">
    <source>
        <dbReference type="Proteomes" id="UP000266673"/>
    </source>
</evidence>
<protein>
    <submittedName>
        <fullName evidence="1">Uncharacterized protein</fullName>
    </submittedName>
</protein>
<evidence type="ECO:0000313" key="1">
    <source>
        <dbReference type="EMBL" id="RIB01084.1"/>
    </source>
</evidence>
<accession>A0A397TTG8</accession>